<dbReference type="GO" id="GO:0016020">
    <property type="term" value="C:membrane"/>
    <property type="evidence" value="ECO:0007669"/>
    <property type="project" value="UniProtKB-SubCell"/>
</dbReference>
<name>A0A7S4TBU8_9STRA</name>
<accession>A0A7S4TBU8</accession>
<feature type="transmembrane region" description="Helical" evidence="6">
    <location>
        <begin position="127"/>
        <end position="146"/>
    </location>
</feature>
<keyword evidence="3 6" id="KW-1133">Transmembrane helix</keyword>
<dbReference type="InterPro" id="IPR050307">
    <property type="entry name" value="Sterol_Desaturase_Related"/>
</dbReference>
<feature type="domain" description="Fatty acid hydroxylase" evidence="7">
    <location>
        <begin position="177"/>
        <end position="236"/>
    </location>
</feature>
<sequence length="262" mass="30953">MMKKPSKMPTSPSPSPKNPPRQNEPSRWTILAIAISMIWMFVLPKLCRPFWHHLGSFTPLQAELLISSAHTTLLLLCFNLCMLPIYCMQHPFFEEYKIQFNEPWPWMSESPKVRRDFWALSLRSVKITAFNSLCLIPVLITIKVYVCSSILGMDREQTETDDESWPSYFELIRHNIMCTILHEFGFYTMHRLMHTYPWLYRFHKVHHEYKMTTSLAAQHNHPIDYIFSLAIPAILPVVEWYDTWLKKQNDLRLSGMTASKQT</sequence>
<reference evidence="8" key="1">
    <citation type="submission" date="2021-01" db="EMBL/GenBank/DDBJ databases">
        <authorList>
            <person name="Corre E."/>
            <person name="Pelletier E."/>
            <person name="Niang G."/>
            <person name="Scheremetjew M."/>
            <person name="Finn R."/>
            <person name="Kale V."/>
            <person name="Holt S."/>
            <person name="Cochrane G."/>
            <person name="Meng A."/>
            <person name="Brown T."/>
            <person name="Cohen L."/>
        </authorList>
    </citation>
    <scope>NUCLEOTIDE SEQUENCE</scope>
    <source>
        <strain evidence="8">GSO104</strain>
    </source>
</reference>
<evidence type="ECO:0000313" key="8">
    <source>
        <dbReference type="EMBL" id="CAE4669088.1"/>
    </source>
</evidence>
<proteinExistence type="predicted"/>
<protein>
    <recommendedName>
        <fullName evidence="7">Fatty acid hydroxylase domain-containing protein</fullName>
    </recommendedName>
</protein>
<feature type="region of interest" description="Disordered" evidence="5">
    <location>
        <begin position="1"/>
        <end position="24"/>
    </location>
</feature>
<dbReference type="GO" id="GO:0016491">
    <property type="term" value="F:oxidoreductase activity"/>
    <property type="evidence" value="ECO:0007669"/>
    <property type="project" value="InterPro"/>
</dbReference>
<keyword evidence="4 6" id="KW-0472">Membrane</keyword>
<dbReference type="Pfam" id="PF04116">
    <property type="entry name" value="FA_hydroxylase"/>
    <property type="match status" value="1"/>
</dbReference>
<evidence type="ECO:0000256" key="3">
    <source>
        <dbReference type="ARBA" id="ARBA00022989"/>
    </source>
</evidence>
<dbReference type="AlphaFoldDB" id="A0A7S4TBU8"/>
<gene>
    <name evidence="8" type="ORF">DBRI00130_LOCUS44192</name>
</gene>
<dbReference type="InterPro" id="IPR006694">
    <property type="entry name" value="Fatty_acid_hydroxylase"/>
</dbReference>
<dbReference type="EMBL" id="HBNS01061311">
    <property type="protein sequence ID" value="CAE4669088.1"/>
    <property type="molecule type" value="Transcribed_RNA"/>
</dbReference>
<feature type="transmembrane region" description="Helical" evidence="6">
    <location>
        <begin position="26"/>
        <end position="43"/>
    </location>
</feature>
<keyword evidence="2 6" id="KW-0812">Transmembrane</keyword>
<organism evidence="8">
    <name type="scientific">Ditylum brightwellii</name>
    <dbReference type="NCBI Taxonomy" id="49249"/>
    <lineage>
        <taxon>Eukaryota</taxon>
        <taxon>Sar</taxon>
        <taxon>Stramenopiles</taxon>
        <taxon>Ochrophyta</taxon>
        <taxon>Bacillariophyta</taxon>
        <taxon>Mediophyceae</taxon>
        <taxon>Lithodesmiophycidae</taxon>
        <taxon>Lithodesmiales</taxon>
        <taxon>Lithodesmiaceae</taxon>
        <taxon>Ditylum</taxon>
    </lineage>
</organism>
<evidence type="ECO:0000256" key="6">
    <source>
        <dbReference type="SAM" id="Phobius"/>
    </source>
</evidence>
<evidence type="ECO:0000256" key="4">
    <source>
        <dbReference type="ARBA" id="ARBA00023136"/>
    </source>
</evidence>
<dbReference type="GO" id="GO:0005506">
    <property type="term" value="F:iron ion binding"/>
    <property type="evidence" value="ECO:0007669"/>
    <property type="project" value="InterPro"/>
</dbReference>
<evidence type="ECO:0000256" key="2">
    <source>
        <dbReference type="ARBA" id="ARBA00022692"/>
    </source>
</evidence>
<evidence type="ECO:0000259" key="7">
    <source>
        <dbReference type="Pfam" id="PF04116"/>
    </source>
</evidence>
<evidence type="ECO:0000256" key="5">
    <source>
        <dbReference type="SAM" id="MobiDB-lite"/>
    </source>
</evidence>
<dbReference type="PANTHER" id="PTHR11863">
    <property type="entry name" value="STEROL DESATURASE"/>
    <property type="match status" value="1"/>
</dbReference>
<dbReference type="GO" id="GO:0008610">
    <property type="term" value="P:lipid biosynthetic process"/>
    <property type="evidence" value="ECO:0007669"/>
    <property type="project" value="InterPro"/>
</dbReference>
<evidence type="ECO:0000256" key="1">
    <source>
        <dbReference type="ARBA" id="ARBA00004370"/>
    </source>
</evidence>
<feature type="transmembrane region" description="Helical" evidence="6">
    <location>
        <begin position="64"/>
        <end position="86"/>
    </location>
</feature>
<comment type="subcellular location">
    <subcellularLocation>
        <location evidence="1">Membrane</location>
    </subcellularLocation>
</comment>